<evidence type="ECO:0000259" key="2">
    <source>
        <dbReference type="Pfam" id="PF21537"/>
    </source>
</evidence>
<dbReference type="AlphaFoldDB" id="A0A9D1I2Z9"/>
<evidence type="ECO:0000313" key="4">
    <source>
        <dbReference type="Proteomes" id="UP000824091"/>
    </source>
</evidence>
<evidence type="ECO:0000259" key="1">
    <source>
        <dbReference type="Pfam" id="PF02492"/>
    </source>
</evidence>
<reference evidence="3" key="1">
    <citation type="submission" date="2020-10" db="EMBL/GenBank/DDBJ databases">
        <authorList>
            <person name="Gilroy R."/>
        </authorList>
    </citation>
    <scope>NUCLEOTIDE SEQUENCE</scope>
    <source>
        <strain evidence="3">11300</strain>
    </source>
</reference>
<organism evidence="3 4">
    <name type="scientific">Candidatus Fimisoma avicola</name>
    <dbReference type="NCBI Taxonomy" id="2840826"/>
    <lineage>
        <taxon>Bacteria</taxon>
        <taxon>Bacillati</taxon>
        <taxon>Bacillota</taxon>
        <taxon>Clostridia</taxon>
        <taxon>Eubacteriales</taxon>
        <taxon>Candidatus Fimisoma</taxon>
    </lineage>
</organism>
<dbReference type="InterPro" id="IPR048447">
    <property type="entry name" value="DUF1980_C"/>
</dbReference>
<dbReference type="Pfam" id="PF02492">
    <property type="entry name" value="cobW"/>
    <property type="match status" value="1"/>
</dbReference>
<comment type="caution">
    <text evidence="3">The sequence shown here is derived from an EMBL/GenBank/DDBJ whole genome shotgun (WGS) entry which is preliminary data.</text>
</comment>
<feature type="domain" description="DUF1980" evidence="2">
    <location>
        <begin position="193"/>
        <end position="310"/>
    </location>
</feature>
<dbReference type="SUPFAM" id="SSF52540">
    <property type="entry name" value="P-loop containing nucleoside triphosphate hydrolases"/>
    <property type="match status" value="1"/>
</dbReference>
<dbReference type="InterPro" id="IPR003495">
    <property type="entry name" value="CobW/HypB/UreG_nucleotide-bd"/>
</dbReference>
<sequence length="316" mass="36719">MTTREIPVYLFTGFLDAGKTTFIQETLEDPQFNGGEKTLVLMCEEGEAELMPIAFASSNVKIVKVEDEEDLTTEYLMELEKSIGFERVVVEYNGMWMLDDFYNAIPTNWTVYQEMNFMDARTFLTYNKNMRNLVYDKMKSPEAVVFKHFDRSMDKMEFHKIVRAANRRCQILYEYSKDQVEFDNIEDPLPYDLDAPVVEIKDQDYAIWYSDINEEESKYYGKTLKIKGRALIGGGLEDDETVIGRHIMTCCVEDIQFGGLVAKYEKAQELTHGEWVIVTAKVKNEFNHMYQGNGPVLYITELEKTDAPEQEVATFY</sequence>
<protein>
    <submittedName>
        <fullName evidence="3">GTPase</fullName>
    </submittedName>
</protein>
<dbReference type="InterPro" id="IPR052955">
    <property type="entry name" value="UPF0703_membrane_permease"/>
</dbReference>
<dbReference type="Gene3D" id="3.40.50.300">
    <property type="entry name" value="P-loop containing nucleotide triphosphate hydrolases"/>
    <property type="match status" value="1"/>
</dbReference>
<dbReference type="Pfam" id="PF21537">
    <property type="entry name" value="DUF1980_C"/>
    <property type="match status" value="1"/>
</dbReference>
<proteinExistence type="predicted"/>
<dbReference type="PANTHER" id="PTHR40047">
    <property type="entry name" value="UPF0703 PROTEIN YCGQ"/>
    <property type="match status" value="1"/>
</dbReference>
<reference evidence="3" key="2">
    <citation type="journal article" date="2021" name="PeerJ">
        <title>Extensive microbial diversity within the chicken gut microbiome revealed by metagenomics and culture.</title>
        <authorList>
            <person name="Gilroy R."/>
            <person name="Ravi A."/>
            <person name="Getino M."/>
            <person name="Pursley I."/>
            <person name="Horton D.L."/>
            <person name="Alikhan N.F."/>
            <person name="Baker D."/>
            <person name="Gharbi K."/>
            <person name="Hall N."/>
            <person name="Watson M."/>
            <person name="Adriaenssens E.M."/>
            <person name="Foster-Nyarko E."/>
            <person name="Jarju S."/>
            <person name="Secka A."/>
            <person name="Antonio M."/>
            <person name="Oren A."/>
            <person name="Chaudhuri R.R."/>
            <person name="La Ragione R."/>
            <person name="Hildebrand F."/>
            <person name="Pallen M.J."/>
        </authorList>
    </citation>
    <scope>NUCLEOTIDE SEQUENCE</scope>
    <source>
        <strain evidence="3">11300</strain>
    </source>
</reference>
<dbReference type="InterPro" id="IPR027417">
    <property type="entry name" value="P-loop_NTPase"/>
</dbReference>
<dbReference type="Proteomes" id="UP000824091">
    <property type="component" value="Unassembled WGS sequence"/>
</dbReference>
<feature type="domain" description="CobW/HypB/UreG nucleotide-binding" evidence="1">
    <location>
        <begin position="7"/>
        <end position="155"/>
    </location>
</feature>
<evidence type="ECO:0000313" key="3">
    <source>
        <dbReference type="EMBL" id="HIU27244.1"/>
    </source>
</evidence>
<gene>
    <name evidence="3" type="ORF">IAD16_02535</name>
</gene>
<accession>A0A9D1I2Z9</accession>
<dbReference type="PANTHER" id="PTHR40047:SF1">
    <property type="entry name" value="UPF0703 PROTEIN YCGQ"/>
    <property type="match status" value="1"/>
</dbReference>
<name>A0A9D1I2Z9_9FIRM</name>
<dbReference type="EMBL" id="DVMO01000041">
    <property type="protein sequence ID" value="HIU27244.1"/>
    <property type="molecule type" value="Genomic_DNA"/>
</dbReference>